<accession>A0A4D6LET3</accession>
<evidence type="ECO:0000313" key="2">
    <source>
        <dbReference type="EMBL" id="QCD87121.1"/>
    </source>
</evidence>
<dbReference type="Pfam" id="PF13087">
    <property type="entry name" value="AAA_12"/>
    <property type="match status" value="1"/>
</dbReference>
<gene>
    <name evidence="2" type="ORF">DEO72_LG3g1654</name>
</gene>
<dbReference type="SUPFAM" id="SSF52540">
    <property type="entry name" value="P-loop containing nucleoside triphosphate hydrolases"/>
    <property type="match status" value="1"/>
</dbReference>
<sequence length="230" mass="26328">MFVYKVSKEAGFGRSLFERLSSLAAWLTSKHEFNIGIVNCDDRFNVVVSSVDGFQGGEKDIIMLSTVRTSSRSSLEFISSPQRTNVALTQARHCLWILGNERAITNNENVWKAIVLDAKNRKCFFNADQDEEMVKAILDSKKKAYQFDDLLDTNSVLFRSKLWKATVLDAKNRKCFFNADQDVEMAKAILDSKKKAYQFDDLLDTNSVLFRSKLWKFSHFSSWIALVMSC</sequence>
<organism evidence="2 3">
    <name type="scientific">Vigna unguiculata</name>
    <name type="common">Cowpea</name>
    <dbReference type="NCBI Taxonomy" id="3917"/>
    <lineage>
        <taxon>Eukaryota</taxon>
        <taxon>Viridiplantae</taxon>
        <taxon>Streptophyta</taxon>
        <taxon>Embryophyta</taxon>
        <taxon>Tracheophyta</taxon>
        <taxon>Spermatophyta</taxon>
        <taxon>Magnoliopsida</taxon>
        <taxon>eudicotyledons</taxon>
        <taxon>Gunneridae</taxon>
        <taxon>Pentapetalae</taxon>
        <taxon>rosids</taxon>
        <taxon>fabids</taxon>
        <taxon>Fabales</taxon>
        <taxon>Fabaceae</taxon>
        <taxon>Papilionoideae</taxon>
        <taxon>50 kb inversion clade</taxon>
        <taxon>NPAAA clade</taxon>
        <taxon>indigoferoid/millettioid clade</taxon>
        <taxon>Phaseoleae</taxon>
        <taxon>Vigna</taxon>
    </lineage>
</organism>
<dbReference type="InterPro" id="IPR039904">
    <property type="entry name" value="TRANK1"/>
</dbReference>
<reference evidence="2 3" key="1">
    <citation type="submission" date="2019-04" db="EMBL/GenBank/DDBJ databases">
        <title>An improved genome assembly and genetic linkage map for asparagus bean, Vigna unguiculata ssp. sesquipedialis.</title>
        <authorList>
            <person name="Xia Q."/>
            <person name="Zhang R."/>
            <person name="Dong Y."/>
        </authorList>
    </citation>
    <scope>NUCLEOTIDE SEQUENCE [LARGE SCALE GENOMIC DNA]</scope>
    <source>
        <tissue evidence="2">Leaf</tissue>
    </source>
</reference>
<evidence type="ECO:0000259" key="1">
    <source>
        <dbReference type="Pfam" id="PF13087"/>
    </source>
</evidence>
<dbReference type="AlphaFoldDB" id="A0A4D6LET3"/>
<dbReference type="Proteomes" id="UP000501690">
    <property type="component" value="Linkage Group LG3"/>
</dbReference>
<dbReference type="PANTHER" id="PTHR21529:SF4">
    <property type="entry name" value="TPR AND ANKYRIN REPEAT-CONTAINING PROTEIN 1"/>
    <property type="match status" value="1"/>
</dbReference>
<protein>
    <submittedName>
        <fullName evidence="2">Regulator of nonsense transcripts 1</fullName>
    </submittedName>
</protein>
<dbReference type="InterPro" id="IPR027417">
    <property type="entry name" value="P-loop_NTPase"/>
</dbReference>
<evidence type="ECO:0000313" key="3">
    <source>
        <dbReference type="Proteomes" id="UP000501690"/>
    </source>
</evidence>
<keyword evidence="3" id="KW-1185">Reference proteome</keyword>
<proteinExistence type="predicted"/>
<name>A0A4D6LET3_VIGUN</name>
<dbReference type="PANTHER" id="PTHR21529">
    <property type="entry name" value="MAMMARY TURMOR VIRUS RECEPTOR HOMOLOG 1, 2 MTVR1, 2"/>
    <property type="match status" value="1"/>
</dbReference>
<dbReference type="InterPro" id="IPR041679">
    <property type="entry name" value="DNA2/NAM7-like_C"/>
</dbReference>
<dbReference type="Gene3D" id="3.40.50.300">
    <property type="entry name" value="P-loop containing nucleotide triphosphate hydrolases"/>
    <property type="match status" value="1"/>
</dbReference>
<feature type="domain" description="DNA2/NAM7 helicase-like C-terminal" evidence="1">
    <location>
        <begin position="44"/>
        <end position="101"/>
    </location>
</feature>
<dbReference type="EMBL" id="CP039347">
    <property type="protein sequence ID" value="QCD87121.1"/>
    <property type="molecule type" value="Genomic_DNA"/>
</dbReference>